<evidence type="ECO:0000313" key="2">
    <source>
        <dbReference type="EnsemblMetazoa" id="MESCA008362-PA"/>
    </source>
</evidence>
<sequence length="91" mass="10688">MSFVKTIFLLILSSALCILLCFLANPNEVHDICQAEAQIIRKKWYIEYVKECVQDDRRFDLEENLIHIQNCQIDQSLTSYDQCLLDNGVYK</sequence>
<accession>T1GX24</accession>
<reference evidence="3" key="1">
    <citation type="submission" date="2013-02" db="EMBL/GenBank/DDBJ databases">
        <authorList>
            <person name="Hughes D."/>
        </authorList>
    </citation>
    <scope>NUCLEOTIDE SEQUENCE</scope>
    <source>
        <strain>Durham</strain>
        <strain evidence="3">NC isolate 2 -- Noor lab</strain>
    </source>
</reference>
<keyword evidence="1" id="KW-0732">Signal</keyword>
<dbReference type="AlphaFoldDB" id="T1GX24"/>
<evidence type="ECO:0000256" key="1">
    <source>
        <dbReference type="SAM" id="SignalP"/>
    </source>
</evidence>
<proteinExistence type="predicted"/>
<name>T1GX24_MEGSC</name>
<organism evidence="2 3">
    <name type="scientific">Megaselia scalaris</name>
    <name type="common">Humpbacked fly</name>
    <name type="synonym">Phora scalaris</name>
    <dbReference type="NCBI Taxonomy" id="36166"/>
    <lineage>
        <taxon>Eukaryota</taxon>
        <taxon>Metazoa</taxon>
        <taxon>Ecdysozoa</taxon>
        <taxon>Arthropoda</taxon>
        <taxon>Hexapoda</taxon>
        <taxon>Insecta</taxon>
        <taxon>Pterygota</taxon>
        <taxon>Neoptera</taxon>
        <taxon>Endopterygota</taxon>
        <taxon>Diptera</taxon>
        <taxon>Brachycera</taxon>
        <taxon>Muscomorpha</taxon>
        <taxon>Platypezoidea</taxon>
        <taxon>Phoridae</taxon>
        <taxon>Megaseliini</taxon>
        <taxon>Megaselia</taxon>
    </lineage>
</organism>
<dbReference type="EnsemblMetazoa" id="MESCA008362-RA">
    <property type="protein sequence ID" value="MESCA008362-PA"/>
    <property type="gene ID" value="MESCA008362"/>
</dbReference>
<feature type="signal peptide" evidence="1">
    <location>
        <begin position="1"/>
        <end position="17"/>
    </location>
</feature>
<dbReference type="EMBL" id="CAQQ02077778">
    <property type="status" value="NOT_ANNOTATED_CDS"/>
    <property type="molecule type" value="Genomic_DNA"/>
</dbReference>
<protein>
    <submittedName>
        <fullName evidence="2">Uncharacterized protein</fullName>
    </submittedName>
</protein>
<feature type="chain" id="PRO_5004577220" evidence="1">
    <location>
        <begin position="18"/>
        <end position="91"/>
    </location>
</feature>
<keyword evidence="3" id="KW-1185">Reference proteome</keyword>
<reference evidence="2" key="2">
    <citation type="submission" date="2015-06" db="UniProtKB">
        <authorList>
            <consortium name="EnsemblMetazoa"/>
        </authorList>
    </citation>
    <scope>IDENTIFICATION</scope>
</reference>
<evidence type="ECO:0000313" key="3">
    <source>
        <dbReference type="Proteomes" id="UP000015102"/>
    </source>
</evidence>
<dbReference type="Proteomes" id="UP000015102">
    <property type="component" value="Unassembled WGS sequence"/>
</dbReference>
<dbReference type="HOGENOM" id="CLU_2433182_0_0_1"/>